<evidence type="ECO:0000256" key="1">
    <source>
        <dbReference type="SAM" id="MobiDB-lite"/>
    </source>
</evidence>
<proteinExistence type="predicted"/>
<reference evidence="2 3" key="1">
    <citation type="journal article" date="2019" name="Nat. Commun.">
        <title>The antimicrobial potential of Streptomyces from insect microbiomes.</title>
        <authorList>
            <person name="Chevrette M.G."/>
            <person name="Carlson C.M."/>
            <person name="Ortega H.E."/>
            <person name="Thomas C."/>
            <person name="Ananiev G.E."/>
            <person name="Barns K.J."/>
            <person name="Book A.J."/>
            <person name="Cagnazzo J."/>
            <person name="Carlos C."/>
            <person name="Flanigan W."/>
            <person name="Grubbs K.J."/>
            <person name="Horn H.A."/>
            <person name="Hoffmann F.M."/>
            <person name="Klassen J.L."/>
            <person name="Knack J.J."/>
            <person name="Lewin G.R."/>
            <person name="McDonald B.R."/>
            <person name="Muller L."/>
            <person name="Melo W.G.P."/>
            <person name="Pinto-Tomas A.A."/>
            <person name="Schmitz A."/>
            <person name="Wendt-Pienkowski E."/>
            <person name="Wildman S."/>
            <person name="Zhao M."/>
            <person name="Zhang F."/>
            <person name="Bugni T.S."/>
            <person name="Andes D.R."/>
            <person name="Pupo M.T."/>
            <person name="Currie C.R."/>
        </authorList>
    </citation>
    <scope>NUCLEOTIDE SEQUENCE [LARGE SCALE GENOMIC DNA]</scope>
    <source>
        <strain evidence="2 3">SID5840</strain>
    </source>
</reference>
<gene>
    <name evidence="2" type="ORF">GTW20_21530</name>
</gene>
<dbReference type="EMBL" id="WWHY01000001">
    <property type="protein sequence ID" value="MYR34763.1"/>
    <property type="molecule type" value="Genomic_DNA"/>
</dbReference>
<name>A0A7K2IXU5_9ACTN</name>
<accession>A0A7K2IXU5</accession>
<dbReference type="Proteomes" id="UP000467124">
    <property type="component" value="Unassembled WGS sequence"/>
</dbReference>
<feature type="region of interest" description="Disordered" evidence="1">
    <location>
        <begin position="46"/>
        <end position="75"/>
    </location>
</feature>
<dbReference type="RefSeq" id="WP_014911932.1">
    <property type="nucleotide sequence ID" value="NZ_BAZE01000001.1"/>
</dbReference>
<organism evidence="2 3">
    <name type="scientific">Nocardiopsis alba</name>
    <dbReference type="NCBI Taxonomy" id="53437"/>
    <lineage>
        <taxon>Bacteria</taxon>
        <taxon>Bacillati</taxon>
        <taxon>Actinomycetota</taxon>
        <taxon>Actinomycetes</taxon>
        <taxon>Streptosporangiales</taxon>
        <taxon>Nocardiopsidaceae</taxon>
        <taxon>Nocardiopsis</taxon>
    </lineage>
</organism>
<protein>
    <submittedName>
        <fullName evidence="2">Uncharacterized protein</fullName>
    </submittedName>
</protein>
<evidence type="ECO:0000313" key="3">
    <source>
        <dbReference type="Proteomes" id="UP000467124"/>
    </source>
</evidence>
<dbReference type="GeneID" id="91389492"/>
<sequence length="104" mass="11273">MMSARSAATPALRPMGDPAHLVGQWVRVYDDGTVGLLLEADDTSWSMRTPTGIRSGRGRLAAEPVTRREQSGPTRRRLRAVMDDPGLPGAEDLDLLDLQLAAHP</sequence>
<comment type="caution">
    <text evidence="2">The sequence shown here is derived from an EMBL/GenBank/DDBJ whole genome shotgun (WGS) entry which is preliminary data.</text>
</comment>
<evidence type="ECO:0000313" key="2">
    <source>
        <dbReference type="EMBL" id="MYR34763.1"/>
    </source>
</evidence>
<dbReference type="AlphaFoldDB" id="A0A7K2IXU5"/>